<dbReference type="Pfam" id="PF00497">
    <property type="entry name" value="SBP_bac_3"/>
    <property type="match status" value="1"/>
</dbReference>
<dbReference type="Proteomes" id="UP000427769">
    <property type="component" value="Chromosome"/>
</dbReference>
<dbReference type="AlphaFoldDB" id="A0A5K7ZAR1"/>
<evidence type="ECO:0000256" key="1">
    <source>
        <dbReference type="ARBA" id="ARBA00022729"/>
    </source>
</evidence>
<dbReference type="SMART" id="SM00062">
    <property type="entry name" value="PBPb"/>
    <property type="match status" value="1"/>
</dbReference>
<dbReference type="Gene3D" id="3.40.190.10">
    <property type="entry name" value="Periplasmic binding protein-like II"/>
    <property type="match status" value="2"/>
</dbReference>
<keyword evidence="1" id="KW-0732">Signal</keyword>
<accession>A0A5K7ZAR1</accession>
<dbReference type="RefSeq" id="WP_155305685.1">
    <property type="nucleotide sequence ID" value="NZ_AP021875.1"/>
</dbReference>
<dbReference type="KEGG" id="dwd:DSCW_43000"/>
<dbReference type="SUPFAM" id="SSF53850">
    <property type="entry name" value="Periplasmic binding protein-like II"/>
    <property type="match status" value="1"/>
</dbReference>
<dbReference type="PANTHER" id="PTHR35936:SF25">
    <property type="entry name" value="ABC TRANSPORTER SUBSTRATE-BINDING PROTEIN"/>
    <property type="match status" value="1"/>
</dbReference>
<dbReference type="OrthoDB" id="5452509at2"/>
<dbReference type="PANTHER" id="PTHR35936">
    <property type="entry name" value="MEMBRANE-BOUND LYTIC MUREIN TRANSGLYCOSYLASE F"/>
    <property type="match status" value="1"/>
</dbReference>
<evidence type="ECO:0000313" key="3">
    <source>
        <dbReference type="EMBL" id="BBO76883.1"/>
    </source>
</evidence>
<protein>
    <recommendedName>
        <fullName evidence="2">Solute-binding protein family 3/N-terminal domain-containing protein</fullName>
    </recommendedName>
</protein>
<gene>
    <name evidence="3" type="ORF">DSCW_43000</name>
</gene>
<evidence type="ECO:0000313" key="4">
    <source>
        <dbReference type="Proteomes" id="UP000427769"/>
    </source>
</evidence>
<dbReference type="EMBL" id="AP021875">
    <property type="protein sequence ID" value="BBO76883.1"/>
    <property type="molecule type" value="Genomic_DNA"/>
</dbReference>
<organism evidence="3 4">
    <name type="scientific">Desulfosarcina widdelii</name>
    <dbReference type="NCBI Taxonomy" id="947919"/>
    <lineage>
        <taxon>Bacteria</taxon>
        <taxon>Pseudomonadati</taxon>
        <taxon>Thermodesulfobacteriota</taxon>
        <taxon>Desulfobacteria</taxon>
        <taxon>Desulfobacterales</taxon>
        <taxon>Desulfosarcinaceae</taxon>
        <taxon>Desulfosarcina</taxon>
    </lineage>
</organism>
<reference evidence="3 4" key="1">
    <citation type="submission" date="2019-11" db="EMBL/GenBank/DDBJ databases">
        <title>Comparative genomics of hydrocarbon-degrading Desulfosarcina strains.</title>
        <authorList>
            <person name="Watanabe M."/>
            <person name="Kojima H."/>
            <person name="Fukui M."/>
        </authorList>
    </citation>
    <scope>NUCLEOTIDE SEQUENCE [LARGE SCALE GENOMIC DNA]</scope>
    <source>
        <strain evidence="3 4">PP31</strain>
    </source>
</reference>
<evidence type="ECO:0000259" key="2">
    <source>
        <dbReference type="SMART" id="SM00062"/>
    </source>
</evidence>
<sequence length="252" mass="28596">MKNAVGVILLLLMIAPHAGAETYFFVGSHFPILSEETEDGSLCGIGVDVARRIGLKLGHTFTIRIVPWERAKTMVKTGDADVLIAPFKTPEREKWLDYSATYFFVDRSFFFVKPGSPVTWDGTFASLQGLKIGLVQGWSVGPVFDQAKEALQIDYAPTLDLCFKKLLYNRIDMIPTQDREANAAFKRMHLNDTEKPIAILPELDINYNYFAFSKKKNLSVFKREFDRMLKQMQTSGEIARMLKENYGISGYK</sequence>
<proteinExistence type="predicted"/>
<keyword evidence="4" id="KW-1185">Reference proteome</keyword>
<feature type="domain" description="Solute-binding protein family 3/N-terminal" evidence="2">
    <location>
        <begin position="23"/>
        <end position="249"/>
    </location>
</feature>
<name>A0A5K7ZAR1_9BACT</name>
<dbReference type="InterPro" id="IPR001638">
    <property type="entry name" value="Solute-binding_3/MltF_N"/>
</dbReference>